<sequence>LWDQFAPGTSGGPDMGGGEDGVDGAGEFVNDGRVGLGTSILKIWEKIEFPAGVDPNNRRNNLIYMPSQDSPSLPGRLLENALSNNTRGGAFSDDYGETWSLSTSLTSNNGYGRMAYAPNLGTNGTLTIIRVQTGFGSSQFKIQVSTDRGTSFSTTTMPNNGQDFVDLIWVESLGLFVATAAGVNTNPAQAVYTSPDGITWTARTTPLPTNVFADWHRIVFSPSLGKIYIKNNATGANDPEFITSVDGITWLGPFVNDMPVSIPKRIIWSEGQQKFAAAGSSQGVFFSDDFITWTDTTPADLDIAADIVWAPDLSLWVVIGSNTLSSFVNPMIWASNDGVNWATYPKNNFRTIPTSISNERVQIVYGEEFQYFFGMNSGFGTTQQQFYRT</sequence>
<dbReference type="Gene3D" id="2.120.10.10">
    <property type="match status" value="1"/>
</dbReference>
<dbReference type="AlphaFoldDB" id="A0A0F8XY84"/>
<reference evidence="2" key="1">
    <citation type="journal article" date="2015" name="Nature">
        <title>Complex archaea that bridge the gap between prokaryotes and eukaryotes.</title>
        <authorList>
            <person name="Spang A."/>
            <person name="Saw J.H."/>
            <person name="Jorgensen S.L."/>
            <person name="Zaremba-Niedzwiedzka K."/>
            <person name="Martijn J."/>
            <person name="Lind A.E."/>
            <person name="van Eijk R."/>
            <person name="Schleper C."/>
            <person name="Guy L."/>
            <person name="Ettema T.J."/>
        </authorList>
    </citation>
    <scope>NUCLEOTIDE SEQUENCE</scope>
</reference>
<feature type="compositionally biased region" description="Gly residues" evidence="1">
    <location>
        <begin position="9"/>
        <end position="19"/>
    </location>
</feature>
<protein>
    <recommendedName>
        <fullName evidence="3">Exo-alpha-sialidase</fullName>
    </recommendedName>
</protein>
<dbReference type="SUPFAM" id="SSF110296">
    <property type="entry name" value="Oligoxyloglucan reducing end-specific cellobiohydrolase"/>
    <property type="match status" value="1"/>
</dbReference>
<comment type="caution">
    <text evidence="2">The sequence shown here is derived from an EMBL/GenBank/DDBJ whole genome shotgun (WGS) entry which is preliminary data.</text>
</comment>
<dbReference type="EMBL" id="LAZR01056500">
    <property type="protein sequence ID" value="KKK74057.1"/>
    <property type="molecule type" value="Genomic_DNA"/>
</dbReference>
<evidence type="ECO:0000256" key="1">
    <source>
        <dbReference type="SAM" id="MobiDB-lite"/>
    </source>
</evidence>
<name>A0A0F8XY84_9ZZZZ</name>
<gene>
    <name evidence="2" type="ORF">LCGC14_2887580</name>
</gene>
<feature type="non-terminal residue" evidence="2">
    <location>
        <position position="1"/>
    </location>
</feature>
<organism evidence="2">
    <name type="scientific">marine sediment metagenome</name>
    <dbReference type="NCBI Taxonomy" id="412755"/>
    <lineage>
        <taxon>unclassified sequences</taxon>
        <taxon>metagenomes</taxon>
        <taxon>ecological metagenomes</taxon>
    </lineage>
</organism>
<accession>A0A0F8XY84</accession>
<evidence type="ECO:0008006" key="3">
    <source>
        <dbReference type="Google" id="ProtNLM"/>
    </source>
</evidence>
<evidence type="ECO:0000313" key="2">
    <source>
        <dbReference type="EMBL" id="KKK74057.1"/>
    </source>
</evidence>
<feature type="region of interest" description="Disordered" evidence="1">
    <location>
        <begin position="1"/>
        <end position="24"/>
    </location>
</feature>
<proteinExistence type="predicted"/>
<feature type="non-terminal residue" evidence="2">
    <location>
        <position position="389"/>
    </location>
</feature>